<dbReference type="AlphaFoldDB" id="A0A2T9YUR3"/>
<dbReference type="GO" id="GO:0005797">
    <property type="term" value="C:Golgi medial cisterna"/>
    <property type="evidence" value="ECO:0007669"/>
    <property type="project" value="TreeGrafter"/>
</dbReference>
<organism evidence="10 11">
    <name type="scientific">Smittium simulii</name>
    <dbReference type="NCBI Taxonomy" id="133385"/>
    <lineage>
        <taxon>Eukaryota</taxon>
        <taxon>Fungi</taxon>
        <taxon>Fungi incertae sedis</taxon>
        <taxon>Zoopagomycota</taxon>
        <taxon>Kickxellomycotina</taxon>
        <taxon>Harpellomycetes</taxon>
        <taxon>Harpellales</taxon>
        <taxon>Legeriomycetaceae</taxon>
        <taxon>Smittium</taxon>
    </lineage>
</organism>
<evidence type="ECO:0000256" key="3">
    <source>
        <dbReference type="ARBA" id="ARBA00022448"/>
    </source>
</evidence>
<dbReference type="SUPFAM" id="SSF47661">
    <property type="entry name" value="t-snare proteins"/>
    <property type="match status" value="1"/>
</dbReference>
<dbReference type="PANTHER" id="PTHR21094">
    <property type="entry name" value="GOS-28 SNARE- RELATED"/>
    <property type="match status" value="1"/>
</dbReference>
<dbReference type="OrthoDB" id="422156at2759"/>
<evidence type="ECO:0000256" key="9">
    <source>
        <dbReference type="SAM" id="Coils"/>
    </source>
</evidence>
<dbReference type="InterPro" id="IPR023601">
    <property type="entry name" value="Golgi_SNAP_su1"/>
</dbReference>
<protein>
    <submittedName>
        <fullName evidence="10">Uncharacterized protein</fullName>
    </submittedName>
</protein>
<evidence type="ECO:0000256" key="2">
    <source>
        <dbReference type="ARBA" id="ARBA00008473"/>
    </source>
</evidence>
<dbReference type="STRING" id="133385.A0A2T9YUR3"/>
<dbReference type="GO" id="GO:0005801">
    <property type="term" value="C:cis-Golgi network"/>
    <property type="evidence" value="ECO:0007669"/>
    <property type="project" value="InterPro"/>
</dbReference>
<evidence type="ECO:0000256" key="1">
    <source>
        <dbReference type="ARBA" id="ARBA00004409"/>
    </source>
</evidence>
<dbReference type="GO" id="GO:0005484">
    <property type="term" value="F:SNAP receptor activity"/>
    <property type="evidence" value="ECO:0007669"/>
    <property type="project" value="TreeGrafter"/>
</dbReference>
<dbReference type="GO" id="GO:0048219">
    <property type="term" value="P:inter-Golgi cisterna vesicle-mediated transport"/>
    <property type="evidence" value="ECO:0007669"/>
    <property type="project" value="TreeGrafter"/>
</dbReference>
<keyword evidence="8" id="KW-0472">Membrane</keyword>
<keyword evidence="3" id="KW-0813">Transport</keyword>
<keyword evidence="11" id="KW-1185">Reference proteome</keyword>
<dbReference type="PANTHER" id="PTHR21094:SF2">
    <property type="entry name" value="GOLGI SNAP RECEPTOR COMPLEX MEMBER 1"/>
    <property type="match status" value="1"/>
</dbReference>
<dbReference type="Proteomes" id="UP000245383">
    <property type="component" value="Unassembled WGS sequence"/>
</dbReference>
<evidence type="ECO:0000256" key="4">
    <source>
        <dbReference type="ARBA" id="ARBA00022692"/>
    </source>
</evidence>
<comment type="subcellular location">
    <subcellularLocation>
        <location evidence="1">Golgi apparatus membrane</location>
        <topology evidence="1">Single-pass type IV membrane protein</topology>
    </subcellularLocation>
</comment>
<keyword evidence="5" id="KW-0653">Protein transport</keyword>
<dbReference type="GO" id="GO:0000139">
    <property type="term" value="C:Golgi membrane"/>
    <property type="evidence" value="ECO:0007669"/>
    <property type="project" value="UniProtKB-SubCell"/>
</dbReference>
<keyword evidence="4" id="KW-0812">Transmembrane</keyword>
<proteinExistence type="inferred from homology"/>
<keyword evidence="6" id="KW-1133">Transmembrane helix</keyword>
<sequence>MKKNKAINKTEKDQANSYYKQVQELEYAIEGKLGQFKEYTEQNMTSTWDSEVNTLEKEINDLLVQLEASLSKVDELILSESLHSSLQMRQIERYKNNLNEYRVAFKKQKTSIKNSQRRRTLLQGASLSKSSTLQEDKLMQEREGIESSSTQASVLIEQAYSTRVNLREQHSSLLGSNSRILNVTQIIPNMNLLLRKIRNKKRRDKNKENKKVK</sequence>
<comment type="similarity">
    <text evidence="2">Belongs to the GOSR1 family.</text>
</comment>
<evidence type="ECO:0000313" key="10">
    <source>
        <dbReference type="EMBL" id="PVU96082.1"/>
    </source>
</evidence>
<dbReference type="GO" id="GO:0006888">
    <property type="term" value="P:endoplasmic reticulum to Golgi vesicle-mediated transport"/>
    <property type="evidence" value="ECO:0007669"/>
    <property type="project" value="InterPro"/>
</dbReference>
<gene>
    <name evidence="10" type="ORF">BB561_001402</name>
</gene>
<keyword evidence="9" id="KW-0175">Coiled coil</keyword>
<evidence type="ECO:0000256" key="6">
    <source>
        <dbReference type="ARBA" id="ARBA00022989"/>
    </source>
</evidence>
<feature type="coiled-coil region" evidence="9">
    <location>
        <begin position="52"/>
        <end position="111"/>
    </location>
</feature>
<evidence type="ECO:0000256" key="7">
    <source>
        <dbReference type="ARBA" id="ARBA00023034"/>
    </source>
</evidence>
<evidence type="ECO:0000256" key="8">
    <source>
        <dbReference type="ARBA" id="ARBA00023136"/>
    </source>
</evidence>
<dbReference type="InterPro" id="IPR010989">
    <property type="entry name" value="SNARE"/>
</dbReference>
<dbReference type="Pfam" id="PF12352">
    <property type="entry name" value="V-SNARE_C"/>
    <property type="match status" value="1"/>
</dbReference>
<name>A0A2T9YUR3_9FUNG</name>
<accession>A0A2T9YUR3</accession>
<evidence type="ECO:0000313" key="11">
    <source>
        <dbReference type="Proteomes" id="UP000245383"/>
    </source>
</evidence>
<dbReference type="GO" id="GO:0006906">
    <property type="term" value="P:vesicle fusion"/>
    <property type="evidence" value="ECO:0007669"/>
    <property type="project" value="TreeGrafter"/>
</dbReference>
<dbReference type="GO" id="GO:0031201">
    <property type="term" value="C:SNARE complex"/>
    <property type="evidence" value="ECO:0007669"/>
    <property type="project" value="TreeGrafter"/>
</dbReference>
<dbReference type="GO" id="GO:0015031">
    <property type="term" value="P:protein transport"/>
    <property type="evidence" value="ECO:0007669"/>
    <property type="project" value="UniProtKB-KW"/>
</dbReference>
<comment type="caution">
    <text evidence="10">The sequence shown here is derived from an EMBL/GenBank/DDBJ whole genome shotgun (WGS) entry which is preliminary data.</text>
</comment>
<dbReference type="EMBL" id="MBFR01000041">
    <property type="protein sequence ID" value="PVU96082.1"/>
    <property type="molecule type" value="Genomic_DNA"/>
</dbReference>
<keyword evidence="7" id="KW-0333">Golgi apparatus</keyword>
<reference evidence="10 11" key="1">
    <citation type="journal article" date="2018" name="MBio">
        <title>Comparative Genomics Reveals the Core Gene Toolbox for the Fungus-Insect Symbiosis.</title>
        <authorList>
            <person name="Wang Y."/>
            <person name="Stata M."/>
            <person name="Wang W."/>
            <person name="Stajich J.E."/>
            <person name="White M.M."/>
            <person name="Moncalvo J.M."/>
        </authorList>
    </citation>
    <scope>NUCLEOTIDE SEQUENCE [LARGE SCALE GENOMIC DNA]</scope>
    <source>
        <strain evidence="10 11">SWE-8-4</strain>
    </source>
</reference>
<evidence type="ECO:0000256" key="5">
    <source>
        <dbReference type="ARBA" id="ARBA00022927"/>
    </source>
</evidence>